<evidence type="ECO:0000313" key="1">
    <source>
        <dbReference type="EMBL" id="KAK7539305.1"/>
    </source>
</evidence>
<evidence type="ECO:0000313" key="2">
    <source>
        <dbReference type="Proteomes" id="UP001360953"/>
    </source>
</evidence>
<accession>A0ABR1LVT9</accession>
<dbReference type="RefSeq" id="XP_066656576.1">
    <property type="nucleotide sequence ID" value="XM_066795003.1"/>
</dbReference>
<keyword evidence="2" id="KW-1185">Reference proteome</keyword>
<sequence length="217" mass="23584">MDEQGSPDRFRGLNSFSFKTIASRIFNLAGNQRRRAAKTNGLCAHELCWRDTTQNPVRGHISGPAKISRGGERELGLSLASVLPLPLQTIGLPTLFQQARDSLHFASPSRQTEGINFDSPAIVFHLGADTAWQIFQSPSCSLSVMSVVYAPIRSLSNTTHPASRAPICVFQFVMGHMLPVSVVTAFPQLTAECCLATATMVQPKVVPSMMRQSPSSN</sequence>
<name>A0ABR1LVT9_9PEZI</name>
<organism evidence="1 2">
    <name type="scientific">Phyllosticta citribraziliensis</name>
    <dbReference type="NCBI Taxonomy" id="989973"/>
    <lineage>
        <taxon>Eukaryota</taxon>
        <taxon>Fungi</taxon>
        <taxon>Dikarya</taxon>
        <taxon>Ascomycota</taxon>
        <taxon>Pezizomycotina</taxon>
        <taxon>Dothideomycetes</taxon>
        <taxon>Dothideomycetes incertae sedis</taxon>
        <taxon>Botryosphaeriales</taxon>
        <taxon>Phyllostictaceae</taxon>
        <taxon>Phyllosticta</taxon>
    </lineage>
</organism>
<protein>
    <submittedName>
        <fullName evidence="1">Uncharacterized protein</fullName>
    </submittedName>
</protein>
<comment type="caution">
    <text evidence="1">The sequence shown here is derived from an EMBL/GenBank/DDBJ whole genome shotgun (WGS) entry which is preliminary data.</text>
</comment>
<dbReference type="GeneID" id="92027909"/>
<gene>
    <name evidence="1" type="ORF">J3D65DRAFT_275262</name>
</gene>
<dbReference type="Proteomes" id="UP001360953">
    <property type="component" value="Unassembled WGS sequence"/>
</dbReference>
<reference evidence="1 2" key="1">
    <citation type="submission" date="2024-04" db="EMBL/GenBank/DDBJ databases">
        <title>Phyllosticta paracitricarpa is synonymous to the EU quarantine fungus P. citricarpa based on phylogenomic analyses.</title>
        <authorList>
            <consortium name="Lawrence Berkeley National Laboratory"/>
            <person name="Van ingen-buijs V.A."/>
            <person name="Van westerhoven A.C."/>
            <person name="Haridas S."/>
            <person name="Skiadas P."/>
            <person name="Martin F."/>
            <person name="Groenewald J.Z."/>
            <person name="Crous P.W."/>
            <person name="Seidl M.F."/>
        </authorList>
    </citation>
    <scope>NUCLEOTIDE SEQUENCE [LARGE SCALE GENOMIC DNA]</scope>
    <source>
        <strain evidence="1 2">CPC 17464</strain>
    </source>
</reference>
<proteinExistence type="predicted"/>
<dbReference type="EMBL" id="JBBPEH010000004">
    <property type="protein sequence ID" value="KAK7539305.1"/>
    <property type="molecule type" value="Genomic_DNA"/>
</dbReference>